<feature type="region of interest" description="Disordered" evidence="2">
    <location>
        <begin position="444"/>
        <end position="505"/>
    </location>
</feature>
<dbReference type="Gene3D" id="2.30.42.10">
    <property type="match status" value="1"/>
</dbReference>
<dbReference type="InterPro" id="IPR000008">
    <property type="entry name" value="C2_dom"/>
</dbReference>
<feature type="compositionally biased region" description="Basic and acidic residues" evidence="2">
    <location>
        <begin position="533"/>
        <end position="544"/>
    </location>
</feature>
<dbReference type="InterPro" id="IPR001478">
    <property type="entry name" value="PDZ"/>
</dbReference>
<feature type="compositionally biased region" description="Basic and acidic residues" evidence="2">
    <location>
        <begin position="298"/>
        <end position="308"/>
    </location>
</feature>
<feature type="domain" description="PDZ" evidence="4">
    <location>
        <begin position="104"/>
        <end position="174"/>
    </location>
</feature>
<feature type="region of interest" description="Disordered" evidence="2">
    <location>
        <begin position="1"/>
        <end position="87"/>
    </location>
</feature>
<evidence type="ECO:0000259" key="4">
    <source>
        <dbReference type="PROSITE" id="PS50106"/>
    </source>
</evidence>
<dbReference type="SMART" id="SM00228">
    <property type="entry name" value="PDZ"/>
    <property type="match status" value="1"/>
</dbReference>
<dbReference type="InterPro" id="IPR052118">
    <property type="entry name" value="Rho-GAP_regulator"/>
</dbReference>
<dbReference type="GO" id="GO:0005096">
    <property type="term" value="F:GTPase activator activity"/>
    <property type="evidence" value="ECO:0007669"/>
    <property type="project" value="UniProtKB-KW"/>
</dbReference>
<protein>
    <recommendedName>
        <fullName evidence="8">Rho GTPase-activating protein 100F</fullName>
    </recommendedName>
</protein>
<keyword evidence="1" id="KW-0343">GTPase activation</keyword>
<evidence type="ECO:0000259" key="3">
    <source>
        <dbReference type="PROSITE" id="PS50004"/>
    </source>
</evidence>
<dbReference type="InterPro" id="IPR008936">
    <property type="entry name" value="Rho_GTPase_activation_prot"/>
</dbReference>
<dbReference type="PROSITE" id="PS50004">
    <property type="entry name" value="C2"/>
    <property type="match status" value="1"/>
</dbReference>
<dbReference type="SMART" id="SM00324">
    <property type="entry name" value="RhoGAP"/>
    <property type="match status" value="1"/>
</dbReference>
<dbReference type="FunFam" id="1.10.555.10:FF:000031">
    <property type="entry name" value="rho GTPase-activating protein 100F isoform X6"/>
    <property type="match status" value="1"/>
</dbReference>
<gene>
    <name evidence="6" type="ORF">OFUS_LOCUS1104</name>
</gene>
<dbReference type="EMBL" id="CAIIXF020000001">
    <property type="protein sequence ID" value="CAH1773515.1"/>
    <property type="molecule type" value="Genomic_DNA"/>
</dbReference>
<dbReference type="Gene3D" id="2.60.40.150">
    <property type="entry name" value="C2 domain"/>
    <property type="match status" value="1"/>
</dbReference>
<proteinExistence type="predicted"/>
<dbReference type="CDD" id="cd00030">
    <property type="entry name" value="C2"/>
    <property type="match status" value="1"/>
</dbReference>
<dbReference type="GO" id="GO:0007165">
    <property type="term" value="P:signal transduction"/>
    <property type="evidence" value="ECO:0007669"/>
    <property type="project" value="InterPro"/>
</dbReference>
<feature type="compositionally biased region" description="Polar residues" evidence="2">
    <location>
        <begin position="276"/>
        <end position="297"/>
    </location>
</feature>
<dbReference type="SUPFAM" id="SSF49562">
    <property type="entry name" value="C2 domain (Calcium/lipid-binding domain, CaLB)"/>
    <property type="match status" value="1"/>
</dbReference>
<comment type="caution">
    <text evidence="6">The sequence shown here is derived from an EMBL/GenBank/DDBJ whole genome shotgun (WGS) entry which is preliminary data.</text>
</comment>
<feature type="region of interest" description="Disordered" evidence="2">
    <location>
        <begin position="531"/>
        <end position="571"/>
    </location>
</feature>
<dbReference type="Gene3D" id="1.10.555.10">
    <property type="entry name" value="Rho GTPase activation protein"/>
    <property type="match status" value="1"/>
</dbReference>
<dbReference type="PANTHER" id="PTHR46150">
    <property type="entry name" value="RHO GTPASE-ACTIVATING PROTEIN 100F"/>
    <property type="match status" value="1"/>
</dbReference>
<dbReference type="OrthoDB" id="120383at2759"/>
<feature type="region of interest" description="Disordered" evidence="2">
    <location>
        <begin position="354"/>
        <end position="377"/>
    </location>
</feature>
<organism evidence="6 7">
    <name type="scientific">Owenia fusiformis</name>
    <name type="common">Polychaete worm</name>
    <dbReference type="NCBI Taxonomy" id="6347"/>
    <lineage>
        <taxon>Eukaryota</taxon>
        <taxon>Metazoa</taxon>
        <taxon>Spiralia</taxon>
        <taxon>Lophotrochozoa</taxon>
        <taxon>Annelida</taxon>
        <taxon>Polychaeta</taxon>
        <taxon>Sedentaria</taxon>
        <taxon>Canalipalpata</taxon>
        <taxon>Sabellida</taxon>
        <taxon>Oweniida</taxon>
        <taxon>Oweniidae</taxon>
        <taxon>Owenia</taxon>
    </lineage>
</organism>
<feature type="compositionally biased region" description="Polar residues" evidence="2">
    <location>
        <begin position="549"/>
        <end position="564"/>
    </location>
</feature>
<feature type="domain" description="C2" evidence="3">
    <location>
        <begin position="702"/>
        <end position="811"/>
    </location>
</feature>
<feature type="compositionally biased region" description="Low complexity" evidence="2">
    <location>
        <begin position="444"/>
        <end position="457"/>
    </location>
</feature>
<feature type="compositionally biased region" description="Polar residues" evidence="2">
    <location>
        <begin position="1066"/>
        <end position="1082"/>
    </location>
</feature>
<dbReference type="GO" id="GO:0016477">
    <property type="term" value="P:cell migration"/>
    <property type="evidence" value="ECO:0007669"/>
    <property type="project" value="TreeGrafter"/>
</dbReference>
<sequence length="1134" mass="126976">MLCCGSQKQKSPRKKDDSVQMSASSKKPFSGKEKRTKAEEKAHLKKTETRSKSDSSSPGKSPGKNVKYLDTPPSSTGSKRKKSPALDMGIKNMEVQDDDSVIQTVEIVKRPGQTLGFYIREGNGNDRSTGVFISRIAQGSIVEDNGLLRIGDEILSVNKVDVSRMSLDDVVILMSIPKKLVLSIRTQRGISSKSLTSLGPIEPEKPVVVLKGKNVPLENTDKIMEDYNLGRDPRVYPPPQGVQYLPKDFIKSGLPKSFQGYRLGTEEALIHDDSNDSGNSTGTGISEASKVDSPQQEQSKDHKDEQIHAPKSPAEQLISSRGMNGDLVFSDSDTDLIKTSMNKQYQTLDIPVGLPTMSVGSPRSSRKYDQSPQQPTYGYYDYASDSEVQMPRLRRPVNDVHTVPKYNSKYGVYSLDSQQQQPEQIQQGALVPQFGGVIAELQRVQQHGEQQQQQQQRRTPDFTDAYNSDSEVVTMHRGSRPPRWGTTAPVDSKTSMDPEDRSFSLPRMDAGETEAERGTWIQRFENLNAQMKDQGKGQRERISPEGRPNLSQSQTAGSGGNFLSPQDPGVSSEEYWSWLHNRGTQAVPSKFEQTSQASQVNPQKALTRKHSADSLTMYQTYQMPDFTDLPLSHDQRLSALMQSMVQTQRNLTHSLTSSNIKPRPGTEHESRTLPRPSSKNRDLHLSRKPLQLKPDDFYLYRPEGHGHPGSNMNGVISVHIYCGHGLKSSKTVLRDLYCVVQVDSINRARTMIRTGAINFDWDEGFDVELENASDMCFLIYNWDPNRRHRLCFSGNVNLPNMLQKSYKQKVAVRLEPKGIIYLNVVYKEAAVSLQRTPSMKKNAIFGVDLETIVKREKLGTNVPILVMQCIDEIEHRGLDVVGLYRLCGSAKRKVELREEFERDIRKVELSPNSVPDINVVTGILKDFLRELPEPIFTNSLYQMLLDALSVRLPSDPGGSAKLMLSILECLPKANQETLAFLLDHLKKVANRAEANKMTTHNLAVCFGPVLLCPALENKSEIEVGLEFKKHIEVLKYLLEIWPEQRELKSNPATSPQRSIMRATLQEVATGSPQRSTIRAANISQSPKTSPQKSSFRVAPEGSHESPNRRSRSRSSERKPKGEVTWLDSEEVSTC</sequence>
<evidence type="ECO:0000259" key="5">
    <source>
        <dbReference type="PROSITE" id="PS50238"/>
    </source>
</evidence>
<dbReference type="PANTHER" id="PTHR46150:SF3">
    <property type="entry name" value="RHO GTPASE-ACTIVATING PROTEIN 100F"/>
    <property type="match status" value="1"/>
</dbReference>
<dbReference type="SMART" id="SM00239">
    <property type="entry name" value="C2"/>
    <property type="match status" value="1"/>
</dbReference>
<dbReference type="InterPro" id="IPR035892">
    <property type="entry name" value="C2_domain_sf"/>
</dbReference>
<dbReference type="InterPro" id="IPR057459">
    <property type="entry name" value="SYDE1/2_C2"/>
</dbReference>
<dbReference type="SUPFAM" id="SSF50156">
    <property type="entry name" value="PDZ domain-like"/>
    <property type="match status" value="1"/>
</dbReference>
<feature type="region of interest" description="Disordered" evidence="2">
    <location>
        <begin position="649"/>
        <end position="686"/>
    </location>
</feature>
<evidence type="ECO:0000256" key="2">
    <source>
        <dbReference type="SAM" id="MobiDB-lite"/>
    </source>
</evidence>
<evidence type="ECO:0000313" key="7">
    <source>
        <dbReference type="Proteomes" id="UP000749559"/>
    </source>
</evidence>
<dbReference type="GO" id="GO:0030030">
    <property type="term" value="P:cell projection organization"/>
    <property type="evidence" value="ECO:0007669"/>
    <property type="project" value="TreeGrafter"/>
</dbReference>
<feature type="compositionally biased region" description="Low complexity" evidence="2">
    <location>
        <begin position="1083"/>
        <end position="1094"/>
    </location>
</feature>
<name>A0A8S4MY63_OWEFU</name>
<reference evidence="6" key="1">
    <citation type="submission" date="2022-03" db="EMBL/GenBank/DDBJ databases">
        <authorList>
            <person name="Martin C."/>
        </authorList>
    </citation>
    <scope>NUCLEOTIDE SEQUENCE</scope>
</reference>
<feature type="compositionally biased region" description="Basic and acidic residues" evidence="2">
    <location>
        <begin position="1101"/>
        <end position="1121"/>
    </location>
</feature>
<evidence type="ECO:0000313" key="6">
    <source>
        <dbReference type="EMBL" id="CAH1773515.1"/>
    </source>
</evidence>
<dbReference type="GO" id="GO:0046578">
    <property type="term" value="P:regulation of Ras protein signal transduction"/>
    <property type="evidence" value="ECO:0007669"/>
    <property type="project" value="TreeGrafter"/>
</dbReference>
<feature type="compositionally biased region" description="Basic and acidic residues" evidence="2">
    <location>
        <begin position="30"/>
        <end position="53"/>
    </location>
</feature>
<feature type="domain" description="Rho-GAP" evidence="5">
    <location>
        <begin position="847"/>
        <end position="1045"/>
    </location>
</feature>
<dbReference type="PROSITE" id="PS50106">
    <property type="entry name" value="PDZ"/>
    <property type="match status" value="1"/>
</dbReference>
<dbReference type="CDD" id="cd06718">
    <property type="entry name" value="PDZ_Par6-like"/>
    <property type="match status" value="1"/>
</dbReference>
<dbReference type="Pfam" id="PF00620">
    <property type="entry name" value="RhoGAP"/>
    <property type="match status" value="1"/>
</dbReference>
<dbReference type="Pfam" id="PF25336">
    <property type="entry name" value="C2_SYDE"/>
    <property type="match status" value="1"/>
</dbReference>
<evidence type="ECO:0008006" key="8">
    <source>
        <dbReference type="Google" id="ProtNLM"/>
    </source>
</evidence>
<dbReference type="PROSITE" id="PS50238">
    <property type="entry name" value="RHOGAP"/>
    <property type="match status" value="1"/>
</dbReference>
<dbReference type="Proteomes" id="UP000749559">
    <property type="component" value="Unassembled WGS sequence"/>
</dbReference>
<keyword evidence="7" id="KW-1185">Reference proteome</keyword>
<feature type="region of interest" description="Disordered" evidence="2">
    <location>
        <begin position="269"/>
        <end position="326"/>
    </location>
</feature>
<evidence type="ECO:0000256" key="1">
    <source>
        <dbReference type="ARBA" id="ARBA00022468"/>
    </source>
</evidence>
<dbReference type="Pfam" id="PF00595">
    <property type="entry name" value="PDZ"/>
    <property type="match status" value="1"/>
</dbReference>
<accession>A0A8S4MY63</accession>
<dbReference type="AlphaFoldDB" id="A0A8S4MY63"/>
<feature type="compositionally biased region" description="Low complexity" evidence="2">
    <location>
        <begin position="54"/>
        <end position="64"/>
    </location>
</feature>
<feature type="compositionally biased region" description="Polar residues" evidence="2">
    <location>
        <begin position="649"/>
        <end position="660"/>
    </location>
</feature>
<feature type="region of interest" description="Disordered" evidence="2">
    <location>
        <begin position="588"/>
        <end position="608"/>
    </location>
</feature>
<dbReference type="InterPro" id="IPR000198">
    <property type="entry name" value="RhoGAP_dom"/>
</dbReference>
<dbReference type="InterPro" id="IPR036034">
    <property type="entry name" value="PDZ_sf"/>
</dbReference>
<dbReference type="SUPFAM" id="SSF48350">
    <property type="entry name" value="GTPase activation domain, GAP"/>
    <property type="match status" value="1"/>
</dbReference>
<feature type="region of interest" description="Disordered" evidence="2">
    <location>
        <begin position="1066"/>
        <end position="1134"/>
    </location>
</feature>
<feature type="compositionally biased region" description="Polar residues" evidence="2">
    <location>
        <begin position="588"/>
        <end position="604"/>
    </location>
</feature>
<dbReference type="GO" id="GO:0097060">
    <property type="term" value="C:synaptic membrane"/>
    <property type="evidence" value="ECO:0007669"/>
    <property type="project" value="TreeGrafter"/>
</dbReference>